<organism evidence="4 5">
    <name type="scientific">Rhipicephalus sanguineus</name>
    <name type="common">Brown dog tick</name>
    <name type="synonym">Ixodes sanguineus</name>
    <dbReference type="NCBI Taxonomy" id="34632"/>
    <lineage>
        <taxon>Eukaryota</taxon>
        <taxon>Metazoa</taxon>
        <taxon>Ecdysozoa</taxon>
        <taxon>Arthropoda</taxon>
        <taxon>Chelicerata</taxon>
        <taxon>Arachnida</taxon>
        <taxon>Acari</taxon>
        <taxon>Parasitiformes</taxon>
        <taxon>Ixodida</taxon>
        <taxon>Ixodoidea</taxon>
        <taxon>Ixodidae</taxon>
        <taxon>Rhipicephalinae</taxon>
        <taxon>Rhipicephalus</taxon>
        <taxon>Rhipicephalus</taxon>
    </lineage>
</organism>
<dbReference type="GO" id="GO:0016485">
    <property type="term" value="P:protein processing"/>
    <property type="evidence" value="ECO:0007669"/>
    <property type="project" value="TreeGrafter"/>
</dbReference>
<feature type="chain" id="PRO_5039389724" description="Peptidase M13 N-terminal domain-containing protein" evidence="2">
    <location>
        <begin position="19"/>
        <end position="612"/>
    </location>
</feature>
<evidence type="ECO:0000313" key="4">
    <source>
        <dbReference type="EMBL" id="KAH7944662.1"/>
    </source>
</evidence>
<reference evidence="4" key="2">
    <citation type="submission" date="2021-09" db="EMBL/GenBank/DDBJ databases">
        <authorList>
            <person name="Jia N."/>
            <person name="Wang J."/>
            <person name="Shi W."/>
            <person name="Du L."/>
            <person name="Sun Y."/>
            <person name="Zhan W."/>
            <person name="Jiang J."/>
            <person name="Wang Q."/>
            <person name="Zhang B."/>
            <person name="Ji P."/>
            <person name="Sakyi L.B."/>
            <person name="Cui X."/>
            <person name="Yuan T."/>
            <person name="Jiang B."/>
            <person name="Yang W."/>
            <person name="Lam T.T.-Y."/>
            <person name="Chang Q."/>
            <person name="Ding S."/>
            <person name="Wang X."/>
            <person name="Zhu J."/>
            <person name="Ruan X."/>
            <person name="Zhao L."/>
            <person name="Wei J."/>
            <person name="Que T."/>
            <person name="Du C."/>
            <person name="Cheng J."/>
            <person name="Dai P."/>
            <person name="Han X."/>
            <person name="Huang E."/>
            <person name="Gao Y."/>
            <person name="Liu J."/>
            <person name="Shao H."/>
            <person name="Ye R."/>
            <person name="Li L."/>
            <person name="Wei W."/>
            <person name="Wang X."/>
            <person name="Wang C."/>
            <person name="Huo Q."/>
            <person name="Li W."/>
            <person name="Guo W."/>
            <person name="Chen H."/>
            <person name="Chen S."/>
            <person name="Zhou L."/>
            <person name="Zhou L."/>
            <person name="Ni X."/>
            <person name="Tian J."/>
            <person name="Zhou Y."/>
            <person name="Sheng Y."/>
            <person name="Liu T."/>
            <person name="Pan Y."/>
            <person name="Xia L."/>
            <person name="Li J."/>
            <person name="Zhao F."/>
            <person name="Cao W."/>
        </authorList>
    </citation>
    <scope>NUCLEOTIDE SEQUENCE</scope>
    <source>
        <strain evidence="4">Rsan-2018</strain>
        <tissue evidence="4">Larvae</tissue>
    </source>
</reference>
<dbReference type="SUPFAM" id="SSF55486">
    <property type="entry name" value="Metalloproteases ('zincins'), catalytic domain"/>
    <property type="match status" value="1"/>
</dbReference>
<accession>A0A9D4ST16</accession>
<dbReference type="Pfam" id="PF05649">
    <property type="entry name" value="Peptidase_M13_N"/>
    <property type="match status" value="1"/>
</dbReference>
<dbReference type="InterPro" id="IPR008753">
    <property type="entry name" value="Peptidase_M13_N"/>
</dbReference>
<dbReference type="PANTHER" id="PTHR11733">
    <property type="entry name" value="ZINC METALLOPROTEASE FAMILY M13 NEPRILYSIN-RELATED"/>
    <property type="match status" value="1"/>
</dbReference>
<keyword evidence="5" id="KW-1185">Reference proteome</keyword>
<dbReference type="InterPro" id="IPR024079">
    <property type="entry name" value="MetalloPept_cat_dom_sf"/>
</dbReference>
<proteinExistence type="inferred from homology"/>
<evidence type="ECO:0000256" key="1">
    <source>
        <dbReference type="ARBA" id="ARBA00007357"/>
    </source>
</evidence>
<feature type="signal peptide" evidence="2">
    <location>
        <begin position="1"/>
        <end position="18"/>
    </location>
</feature>
<feature type="domain" description="Peptidase M13 N-terminal" evidence="3">
    <location>
        <begin position="46"/>
        <end position="352"/>
    </location>
</feature>
<dbReference type="PANTHER" id="PTHR11733:SF241">
    <property type="entry name" value="GH26575P-RELATED"/>
    <property type="match status" value="1"/>
</dbReference>
<dbReference type="Gene3D" id="3.40.390.10">
    <property type="entry name" value="Collagenase (Catalytic Domain)"/>
    <property type="match status" value="2"/>
</dbReference>
<gene>
    <name evidence="4" type="ORF">HPB52_023071</name>
</gene>
<dbReference type="InterPro" id="IPR000718">
    <property type="entry name" value="Peptidase_M13"/>
</dbReference>
<name>A0A9D4ST16_RHISA</name>
<dbReference type="EMBL" id="JABSTV010001253">
    <property type="protein sequence ID" value="KAH7944662.1"/>
    <property type="molecule type" value="Genomic_DNA"/>
</dbReference>
<dbReference type="InterPro" id="IPR042089">
    <property type="entry name" value="Peptidase_M13_dom_2"/>
</dbReference>
<dbReference type="GO" id="GO:0004222">
    <property type="term" value="F:metalloendopeptidase activity"/>
    <property type="evidence" value="ECO:0007669"/>
    <property type="project" value="InterPro"/>
</dbReference>
<dbReference type="PROSITE" id="PS51885">
    <property type="entry name" value="NEPRILYSIN"/>
    <property type="match status" value="1"/>
</dbReference>
<dbReference type="AlphaFoldDB" id="A0A9D4ST16"/>
<evidence type="ECO:0000259" key="3">
    <source>
        <dbReference type="Pfam" id="PF05649"/>
    </source>
</evidence>
<keyword evidence="2" id="KW-0732">Signal</keyword>
<dbReference type="Proteomes" id="UP000821837">
    <property type="component" value="Unassembled WGS sequence"/>
</dbReference>
<dbReference type="GO" id="GO:0005886">
    <property type="term" value="C:plasma membrane"/>
    <property type="evidence" value="ECO:0007669"/>
    <property type="project" value="TreeGrafter"/>
</dbReference>
<dbReference type="VEuPathDB" id="VectorBase:RSAN_057841"/>
<dbReference type="Gene3D" id="1.10.1380.10">
    <property type="entry name" value="Neutral endopeptidase , domain2"/>
    <property type="match status" value="1"/>
</dbReference>
<evidence type="ECO:0000256" key="2">
    <source>
        <dbReference type="SAM" id="SignalP"/>
    </source>
</evidence>
<protein>
    <recommendedName>
        <fullName evidence="3">Peptidase M13 N-terminal domain-containing protein</fullName>
    </recommendedName>
</protein>
<sequence length="612" mass="68930">MFAIAVFAFRHLRLTIEAERPDPCGTDDCLLHAMFLKRHLNATSDPCDNLYAYVCGGSLGLRQAVTNETVEDEVMRLYAEDLAHDASRRPNSATEGLPDQVPAENAVASLRESGAFKTCLERSSKEPEAFTRFMKERGIPWPRRTDPDGVAVTKSTVLEVLFDLTVNWKVSLWFDLRVFRAVGNATTLVFREPGPLVMLRRKQLRGVESLAIYSSLVRRVAAFLQKDDRATLTGDDVSDLYEKDTSMRSMLDAFSDDNGEDELSTLKKIAALAAVNVTSLLTILEKRLPATDSAMQESTAVVVFNERLLRAVFSLLSRLSTKEALDLIGWTFAYTYVWIVNSDFDRLSPLYDDHGHRVGDVDNRTLCFHAVQESFGLLRITPVWQDPGLLDSIYAMFPETYSSFFDAWLATRDAGSSAGLSSVYEHPAVTGRYRWRSKRIRYLSSTNMLLPRIAALYPPSHYPHGSVTMSYAGLGFQVAENTIGAIVDRGRGVDNTRAKRFWWSASERCQWDQARSAHEKAHVRRRFALRIATEALERNVAGSLQDAFVQLKSMEQMSGRQTFYASFCSHFCGEPDGEDTCNVALEEESFQDSFGCRWWWSKFGSDPTCLIV</sequence>
<comment type="similarity">
    <text evidence="1">Belongs to the peptidase M13 family.</text>
</comment>
<evidence type="ECO:0000313" key="5">
    <source>
        <dbReference type="Proteomes" id="UP000821837"/>
    </source>
</evidence>
<reference evidence="4" key="1">
    <citation type="journal article" date="2020" name="Cell">
        <title>Large-Scale Comparative Analyses of Tick Genomes Elucidate Their Genetic Diversity and Vector Capacities.</title>
        <authorList>
            <consortium name="Tick Genome and Microbiome Consortium (TIGMIC)"/>
            <person name="Jia N."/>
            <person name="Wang J."/>
            <person name="Shi W."/>
            <person name="Du L."/>
            <person name="Sun Y."/>
            <person name="Zhan W."/>
            <person name="Jiang J.F."/>
            <person name="Wang Q."/>
            <person name="Zhang B."/>
            <person name="Ji P."/>
            <person name="Bell-Sakyi L."/>
            <person name="Cui X.M."/>
            <person name="Yuan T.T."/>
            <person name="Jiang B.G."/>
            <person name="Yang W.F."/>
            <person name="Lam T.T."/>
            <person name="Chang Q.C."/>
            <person name="Ding S.J."/>
            <person name="Wang X.J."/>
            <person name="Zhu J.G."/>
            <person name="Ruan X.D."/>
            <person name="Zhao L."/>
            <person name="Wei J.T."/>
            <person name="Ye R.Z."/>
            <person name="Que T.C."/>
            <person name="Du C.H."/>
            <person name="Zhou Y.H."/>
            <person name="Cheng J.X."/>
            <person name="Dai P.F."/>
            <person name="Guo W.B."/>
            <person name="Han X.H."/>
            <person name="Huang E.J."/>
            <person name="Li L.F."/>
            <person name="Wei W."/>
            <person name="Gao Y.C."/>
            <person name="Liu J.Z."/>
            <person name="Shao H.Z."/>
            <person name="Wang X."/>
            <person name="Wang C.C."/>
            <person name="Yang T.C."/>
            <person name="Huo Q.B."/>
            <person name="Li W."/>
            <person name="Chen H.Y."/>
            <person name="Chen S.E."/>
            <person name="Zhou L.G."/>
            <person name="Ni X.B."/>
            <person name="Tian J.H."/>
            <person name="Sheng Y."/>
            <person name="Liu T."/>
            <person name="Pan Y.S."/>
            <person name="Xia L.Y."/>
            <person name="Li J."/>
            <person name="Zhao F."/>
            <person name="Cao W.C."/>
        </authorList>
    </citation>
    <scope>NUCLEOTIDE SEQUENCE</scope>
    <source>
        <strain evidence="4">Rsan-2018</strain>
    </source>
</reference>
<comment type="caution">
    <text evidence="4">The sequence shown here is derived from an EMBL/GenBank/DDBJ whole genome shotgun (WGS) entry which is preliminary data.</text>
</comment>